<dbReference type="PANTHER" id="PTHR47926:SF417">
    <property type="entry name" value="PENTACOTRIPEPTIDE-REPEAT REGION OF PRORP DOMAIN-CONTAINING PROTEIN"/>
    <property type="match status" value="1"/>
</dbReference>
<dbReference type="FunFam" id="1.25.40.10:FF:001352">
    <property type="entry name" value="Tetratricopeptide repeat (TPR)-like superfamily protein"/>
    <property type="match status" value="1"/>
</dbReference>
<dbReference type="InterPro" id="IPR002885">
    <property type="entry name" value="PPR_rpt"/>
</dbReference>
<dbReference type="PANTHER" id="PTHR47926">
    <property type="entry name" value="PENTATRICOPEPTIDE REPEAT-CONTAINING PROTEIN"/>
    <property type="match status" value="1"/>
</dbReference>
<evidence type="ECO:0000256" key="2">
    <source>
        <dbReference type="PROSITE-ProRule" id="PRU00708"/>
    </source>
</evidence>
<dbReference type="Gene3D" id="1.25.40.10">
    <property type="entry name" value="Tetratricopeptide repeat domain"/>
    <property type="match status" value="11"/>
</dbReference>
<dbReference type="FunFam" id="1.25.40.10:FF:000090">
    <property type="entry name" value="Pentatricopeptide repeat-containing protein, chloroplastic"/>
    <property type="match status" value="1"/>
</dbReference>
<dbReference type="InterPro" id="IPR011990">
    <property type="entry name" value="TPR-like_helical_dom_sf"/>
</dbReference>
<dbReference type="Pfam" id="PF20431">
    <property type="entry name" value="E_motif"/>
    <property type="match status" value="2"/>
</dbReference>
<dbReference type="SUPFAM" id="SSF48452">
    <property type="entry name" value="TPR-like"/>
    <property type="match status" value="1"/>
</dbReference>
<dbReference type="InterPro" id="IPR046848">
    <property type="entry name" value="E_motif"/>
</dbReference>
<evidence type="ECO:0000256" key="1">
    <source>
        <dbReference type="ARBA" id="ARBA00022737"/>
    </source>
</evidence>
<gene>
    <name evidence="3" type="primary">PCMP-E94_0</name>
    <name evidence="3" type="ORF">CK203_093039</name>
</gene>
<feature type="repeat" description="PPR" evidence="2">
    <location>
        <begin position="1443"/>
        <end position="1477"/>
    </location>
</feature>
<organism evidence="3 4">
    <name type="scientific">Vitis vinifera</name>
    <name type="common">Grape</name>
    <dbReference type="NCBI Taxonomy" id="29760"/>
    <lineage>
        <taxon>Eukaryota</taxon>
        <taxon>Viridiplantae</taxon>
        <taxon>Streptophyta</taxon>
        <taxon>Embryophyta</taxon>
        <taxon>Tracheophyta</taxon>
        <taxon>Spermatophyta</taxon>
        <taxon>Magnoliopsida</taxon>
        <taxon>eudicotyledons</taxon>
        <taxon>Gunneridae</taxon>
        <taxon>Pentapetalae</taxon>
        <taxon>rosids</taxon>
        <taxon>Vitales</taxon>
        <taxon>Vitaceae</taxon>
        <taxon>Viteae</taxon>
        <taxon>Vitis</taxon>
    </lineage>
</organism>
<feature type="repeat" description="PPR" evidence="2">
    <location>
        <begin position="937"/>
        <end position="971"/>
    </location>
</feature>
<protein>
    <submittedName>
        <fullName evidence="3">Pentatricopeptide repeat-containing protein</fullName>
    </submittedName>
</protein>
<feature type="repeat" description="PPR" evidence="2">
    <location>
        <begin position="1342"/>
        <end position="1376"/>
    </location>
</feature>
<feature type="repeat" description="PPR" evidence="2">
    <location>
        <begin position="368"/>
        <end position="402"/>
    </location>
</feature>
<dbReference type="PROSITE" id="PS51375">
    <property type="entry name" value="PPR"/>
    <property type="match status" value="9"/>
</dbReference>
<name>A0A438CLI4_VITVI</name>
<sequence>MQFGKITRSSETLVLKPNSLDPSLYLKILQLCIDKKAKKQGHLIHNHLITNGFGSDLHLNTKLIVFYVKVGDVMARNVFDGMPERSVVSWTAMVSGYSQNGRFEKAFVLFSDMRHCGVKANQFTYGSALRACTSMRCLDMGIQVQGCIQKGRFVENLFVKSALVDFHSKCGKMEDASYLFGTMMERDVVSWNAMIGLVPDCYTLGSVLRASAEGGGLIIANQVHGIITQLGYGSYDIVTGLLINAYAKNGSLRSAKDLHKGMLKKDLFSSTALITGYAHEGIYSVDALNLFKEMNQMNIGMDDVILCSMLNICANLASFALGTQIHAFALKYQPSYDVAMGNALIDMYAKSGEIEDAKQAFDEMEEKNVISWTSLISGYAKHGYGHMAVSLYKKMESKGFKPNDVTFLSLLFACSHTGLTDEGCECFNNMVNKYNIRPRAEHYSCMVDLFARQGLLEEAYNLLCKIDIKHNASLWGAILGASSIYGYMSLGKEAASNLFNMQPENSVNYVVLASIYSAAGLWDDAWKIRKLMEERIGDAFTNIICDKDFIIVRQCTSIPALRSHIPSSVSKDLVLRLTWRRDAPEETQSEGDRCNDCSRGKADVQQQSLLSSQGIRAPENILYSHFGTSIQSKSRNIWRNQARYSMELAEEILIFWTSVQSSCQTELHKKSVLEGTLWLPTFLELSQYKICLLSFKIVLEIKLSQVEKSTQRHLCGLLSEKRLHPSTWEFLVFLRSCSCFNPSTTFLRYHYASQTPLCWNHLSCPLLLSGNGLITDRLKSQKQWGATQGKSFPKEREGVCTDCSKGWESKRSVFNTIPKTPVGKTRQWAPVSTITTASALINETPVENFAEQVKDDDLKTSNAGSRRWGCLDGDIAKVFLQQQHTDYGIRCLNAVNFPLKGFSEITSQMAGKALHAFCIFGNIEHARYVFDEMRHRNEASWSTMLSGYVRVGLYEEAVGLFCQMWGLGVEPNGFMVASLITACSRSGYMADEGFQVHGFVVKTGILGDVYVGTALVHFYGSIGLVYNAQKLFEEMPDHNEGVSGNQNTFATVTSSCGLLEDQVLGYQVLGHIIQYGFEDSVSVANSLISMFSSFSSVEEACYVFDHMNECDIISWNAMISAYAHHGLFKLGLDSNVCICNTLLTLYSEAGRSEDAELVFQAMTERDLISWNSMMACYVQDGKCLDGLKILAELLQMGKVMNHVTFASALAACSNPEFTMYGKLGMMMEAKKVLQTMPQPDRVTWNALIGGHAENEEPNEAVKAYKLIREKGIPANYITMVSVLGACSAPDDLLKHGMPIHAHIVLTGFESDDYVKNSLITMYAKCGDLNSSNYIFDGLGNKSPITWNAMVAANAHHGCGEEALKIFGEMRNVGVNLDQFSFSGGLAATANLAVLEEGQQLHGLVIKLGFESDLHVTNAAMDMYGKCGEMHDVLKMLPQPINRSRLSWNILISAFARHGCFQKARETFHEMLKLGIEHCVCIIDLLGRSGRLSDAEGFIKEMPVPPNDLAWRSLLAACRIHGNLELARKTAEHLLELDPSDDSAYVLYSNVCATSGKWEDVENLRKEMGSNNIKKQPACSWVKLKDKVHSFGMGEKYHPQASR</sequence>
<evidence type="ECO:0000313" key="3">
    <source>
        <dbReference type="EMBL" id="RVW24028.1"/>
    </source>
</evidence>
<keyword evidence="1" id="KW-0677">Repeat</keyword>
<reference evidence="3 4" key="1">
    <citation type="journal article" date="2018" name="PLoS Genet.">
        <title>Population sequencing reveals clonal diversity and ancestral inbreeding in the grapevine cultivar Chardonnay.</title>
        <authorList>
            <person name="Roach M.J."/>
            <person name="Johnson D.L."/>
            <person name="Bohlmann J."/>
            <person name="van Vuuren H.J."/>
            <person name="Jones S.J."/>
            <person name="Pretorius I.S."/>
            <person name="Schmidt S.A."/>
            <person name="Borneman A.R."/>
        </authorList>
    </citation>
    <scope>NUCLEOTIDE SEQUENCE [LARGE SCALE GENOMIC DNA]</scope>
    <source>
        <strain evidence="4">cv. Chardonnay</strain>
        <tissue evidence="3">Leaf</tissue>
    </source>
</reference>
<dbReference type="NCBIfam" id="TIGR00756">
    <property type="entry name" value="PPR"/>
    <property type="match status" value="8"/>
</dbReference>
<dbReference type="Proteomes" id="UP000288805">
    <property type="component" value="Unassembled WGS sequence"/>
</dbReference>
<feature type="repeat" description="PPR" evidence="2">
    <location>
        <begin position="266"/>
        <end position="301"/>
    </location>
</feature>
<dbReference type="FunFam" id="1.25.40.10:FF:000158">
    <property type="entry name" value="pentatricopeptide repeat-containing protein At2g33680"/>
    <property type="match status" value="1"/>
</dbReference>
<feature type="repeat" description="PPR" evidence="2">
    <location>
        <begin position="337"/>
        <end position="367"/>
    </location>
</feature>
<dbReference type="InterPro" id="IPR046960">
    <property type="entry name" value="PPR_At4g14850-like_plant"/>
</dbReference>
<proteinExistence type="predicted"/>
<accession>A0A438CLI4</accession>
<feature type="repeat" description="PPR" evidence="2">
    <location>
        <begin position="1240"/>
        <end position="1274"/>
    </location>
</feature>
<dbReference type="GO" id="GO:0099402">
    <property type="term" value="P:plant organ development"/>
    <property type="evidence" value="ECO:0007669"/>
    <property type="project" value="UniProtKB-ARBA"/>
</dbReference>
<dbReference type="FunFam" id="1.25.40.10:FF:003120">
    <property type="entry name" value="Os04g0488200 protein"/>
    <property type="match status" value="1"/>
</dbReference>
<evidence type="ECO:0000313" key="4">
    <source>
        <dbReference type="Proteomes" id="UP000288805"/>
    </source>
</evidence>
<feature type="repeat" description="PPR" evidence="2">
    <location>
        <begin position="1135"/>
        <end position="1169"/>
    </location>
</feature>
<comment type="caution">
    <text evidence="3">The sequence shown here is derived from an EMBL/GenBank/DDBJ whole genome shotgun (WGS) entry which is preliminary data.</text>
</comment>
<dbReference type="GO" id="GO:0003723">
    <property type="term" value="F:RNA binding"/>
    <property type="evidence" value="ECO:0007669"/>
    <property type="project" value="InterPro"/>
</dbReference>
<feature type="repeat" description="PPR" evidence="2">
    <location>
        <begin position="86"/>
        <end position="120"/>
    </location>
</feature>
<dbReference type="GO" id="GO:0009451">
    <property type="term" value="P:RNA modification"/>
    <property type="evidence" value="ECO:0007669"/>
    <property type="project" value="InterPro"/>
</dbReference>
<dbReference type="Pfam" id="PF13041">
    <property type="entry name" value="PPR_2"/>
    <property type="match status" value="2"/>
</dbReference>
<dbReference type="EMBL" id="QGNW01002181">
    <property type="protein sequence ID" value="RVW24028.1"/>
    <property type="molecule type" value="Genomic_DNA"/>
</dbReference>
<dbReference type="Pfam" id="PF01535">
    <property type="entry name" value="PPR"/>
    <property type="match status" value="13"/>
</dbReference>